<evidence type="ECO:0000313" key="4">
    <source>
        <dbReference type="Proteomes" id="UP000260351"/>
    </source>
</evidence>
<feature type="domain" description="Late embryogenesis abundant protein LEA-2 subgroup" evidence="2">
    <location>
        <begin position="51"/>
        <end position="133"/>
    </location>
</feature>
<name>A0A3E1K5Z4_9GAMM</name>
<evidence type="ECO:0000313" key="3">
    <source>
        <dbReference type="EMBL" id="RFF29084.1"/>
    </source>
</evidence>
<protein>
    <recommendedName>
        <fullName evidence="2">Late embryogenesis abundant protein LEA-2 subgroup domain-containing protein</fullName>
    </recommendedName>
</protein>
<dbReference type="InterPro" id="IPR004864">
    <property type="entry name" value="LEA_2"/>
</dbReference>
<reference evidence="3 4" key="1">
    <citation type="submission" date="2018-08" db="EMBL/GenBank/DDBJ databases">
        <title>Wenzhouxiangella salilacus sp. nov., a novel bacterium isolated from a saline lake in Xinjiang Province, China.</title>
        <authorList>
            <person name="Han S."/>
        </authorList>
    </citation>
    <scope>NUCLEOTIDE SEQUENCE [LARGE SCALE GENOMIC DNA]</scope>
    <source>
        <strain evidence="3 4">XDB06</strain>
    </source>
</reference>
<evidence type="ECO:0000256" key="1">
    <source>
        <dbReference type="SAM" id="MobiDB-lite"/>
    </source>
</evidence>
<feature type="region of interest" description="Disordered" evidence="1">
    <location>
        <begin position="136"/>
        <end position="156"/>
    </location>
</feature>
<keyword evidence="4" id="KW-1185">Reference proteome</keyword>
<dbReference type="EMBL" id="QUZK01000052">
    <property type="protein sequence ID" value="RFF29084.1"/>
    <property type="molecule type" value="Genomic_DNA"/>
</dbReference>
<gene>
    <name evidence="3" type="ORF">DZC52_14615</name>
</gene>
<sequence>MNNLTPRWPGLVLATFLLAACSGNLREVVGEPPQVSLYGLERHDGSVVIELALRNVNDAPLSLSGTRLKLGLDGEALAEGERRLPLTISARGREVIRFDLPADPAGRQRLEALEKGDVEQLPWTMEVKLQLDGSRDRSTRAEGWLHPVPGQANRFR</sequence>
<dbReference type="OrthoDB" id="9941455at2"/>
<dbReference type="SUPFAM" id="SSF117070">
    <property type="entry name" value="LEA14-like"/>
    <property type="match status" value="1"/>
</dbReference>
<organism evidence="3 4">
    <name type="scientific">Wenzhouxiangella sediminis</name>
    <dbReference type="NCBI Taxonomy" id="1792836"/>
    <lineage>
        <taxon>Bacteria</taxon>
        <taxon>Pseudomonadati</taxon>
        <taxon>Pseudomonadota</taxon>
        <taxon>Gammaproteobacteria</taxon>
        <taxon>Chromatiales</taxon>
        <taxon>Wenzhouxiangellaceae</taxon>
        <taxon>Wenzhouxiangella</taxon>
    </lineage>
</organism>
<comment type="caution">
    <text evidence="3">The sequence shown here is derived from an EMBL/GenBank/DDBJ whole genome shotgun (WGS) entry which is preliminary data.</text>
</comment>
<dbReference type="Gene3D" id="2.60.40.1820">
    <property type="match status" value="1"/>
</dbReference>
<proteinExistence type="predicted"/>
<dbReference type="AlphaFoldDB" id="A0A3E1K5Z4"/>
<dbReference type="Proteomes" id="UP000260351">
    <property type="component" value="Unassembled WGS sequence"/>
</dbReference>
<dbReference type="RefSeq" id="WP_116651890.1">
    <property type="nucleotide sequence ID" value="NZ_QUZK01000052.1"/>
</dbReference>
<accession>A0A3E1K5Z4</accession>
<dbReference type="PROSITE" id="PS51257">
    <property type="entry name" value="PROKAR_LIPOPROTEIN"/>
    <property type="match status" value="1"/>
</dbReference>
<dbReference type="Pfam" id="PF03168">
    <property type="entry name" value="LEA_2"/>
    <property type="match status" value="1"/>
</dbReference>
<evidence type="ECO:0000259" key="2">
    <source>
        <dbReference type="Pfam" id="PF03168"/>
    </source>
</evidence>